<comment type="caution">
    <text evidence="3">The sequence shown here is derived from an EMBL/GenBank/DDBJ whole genome shotgun (WGS) entry which is preliminary data.</text>
</comment>
<feature type="transmembrane region" description="Helical" evidence="1">
    <location>
        <begin position="276"/>
        <end position="295"/>
    </location>
</feature>
<dbReference type="EMBL" id="MHBW01000005">
    <property type="protein sequence ID" value="OGY09771.1"/>
    <property type="molecule type" value="Genomic_DNA"/>
</dbReference>
<feature type="transmembrane region" description="Helical" evidence="1">
    <location>
        <begin position="191"/>
        <end position="208"/>
    </location>
</feature>
<feature type="transmembrane region" description="Helical" evidence="1">
    <location>
        <begin position="7"/>
        <end position="25"/>
    </location>
</feature>
<keyword evidence="1" id="KW-1133">Transmembrane helix</keyword>
<proteinExistence type="predicted"/>
<evidence type="ECO:0000259" key="2">
    <source>
        <dbReference type="Pfam" id="PF13231"/>
    </source>
</evidence>
<dbReference type="STRING" id="1797513.A2782_02950"/>
<evidence type="ECO:0000313" key="3">
    <source>
        <dbReference type="EMBL" id="OGY09771.1"/>
    </source>
</evidence>
<evidence type="ECO:0000313" key="4">
    <source>
        <dbReference type="Proteomes" id="UP000177967"/>
    </source>
</evidence>
<dbReference type="InterPro" id="IPR038731">
    <property type="entry name" value="RgtA/B/C-like"/>
</dbReference>
<gene>
    <name evidence="3" type="ORF">A2782_02950</name>
</gene>
<feature type="transmembrane region" description="Helical" evidence="1">
    <location>
        <begin position="228"/>
        <end position="249"/>
    </location>
</feature>
<sequence length="721" mass="82938">MTLIQRFSSFLIPILFFIVALTTQYDYGMNWDSPVHFARGQAYLRYILSHKTDYSDLPSLCKSEYNLNSRIDATTGEICDRHRKVRISEYESHLIDFNSWVVQGTYGHPAFSDIMLAVSNSIFFKYLGLVEDVPAYHLYSIITTFLLALTVSIWVKKTFGTFASVVAVLAVYTFPLLFAEQHFNVKDPPMAAFFTIALYFFWLALTKKKAKYLILSALAGGASFGTKFNFVFAPFVLLPWFVVFTTLKLKEKLYKNKKLTFRNVFLELYTLYPKRLYFALFAYPIIVFLVFFFSWPALWPDPAEKIYQVVMYYKNIGGPTCSYSPLTKLWFTECTQLISVKYFLYTIPPITLFLFLVGSIVGVFRFKEKGSVTILWLTFFYFTVLRVTFSITNIYGGLRQIMEFVAPMAMIASVGALFLRNFIAKILRKYFLSQQPKRKTISLIASLLIFAGFIPILSTLWKMHPNQNVYFNSLIGGLRGAVENDFPGYGNTYGNAYLQGIKWINQNAELRAKLALVSGNAQNISRLSLREDIDFSNGSRSGYNQEGEYQMALVVGQDIFSNTFRHKYLDDFLNEAYAVRVDGHPILKIWKNDKQYLKEGLDLTATPQRFKRTYSVKEGKKEVLISLYEIKKLKALTFSFSSTECKDKLIGAAVYTSRDSNQFFQKDETVNNFSAREIEGYDAEFVFLFPGEEVQYIRLVAPKNYPCELSGIGLRVFGFKD</sequence>
<dbReference type="Pfam" id="PF13231">
    <property type="entry name" value="PMT_2"/>
    <property type="match status" value="1"/>
</dbReference>
<keyword evidence="1" id="KW-0812">Transmembrane</keyword>
<reference evidence="3 4" key="1">
    <citation type="journal article" date="2016" name="Nat. Commun.">
        <title>Thousands of microbial genomes shed light on interconnected biogeochemical processes in an aquifer system.</title>
        <authorList>
            <person name="Anantharaman K."/>
            <person name="Brown C.T."/>
            <person name="Hug L.A."/>
            <person name="Sharon I."/>
            <person name="Castelle C.J."/>
            <person name="Probst A.J."/>
            <person name="Thomas B.C."/>
            <person name="Singh A."/>
            <person name="Wilkins M.J."/>
            <person name="Karaoz U."/>
            <person name="Brodie E.L."/>
            <person name="Williams K.H."/>
            <person name="Hubbard S.S."/>
            <person name="Banfield J.F."/>
        </authorList>
    </citation>
    <scope>NUCLEOTIDE SEQUENCE [LARGE SCALE GENOMIC DNA]</scope>
</reference>
<organism evidence="3 4">
    <name type="scientific">Candidatus Blackburnbacteria bacterium RIFCSPHIGHO2_01_FULL_43_15b</name>
    <dbReference type="NCBI Taxonomy" id="1797513"/>
    <lineage>
        <taxon>Bacteria</taxon>
        <taxon>Candidatus Blackburniibacteriota</taxon>
    </lineage>
</organism>
<feature type="domain" description="Glycosyltransferase RgtA/B/C/D-like" evidence="2">
    <location>
        <begin position="136"/>
        <end position="252"/>
    </location>
</feature>
<feature type="transmembrane region" description="Helical" evidence="1">
    <location>
        <begin position="440"/>
        <end position="461"/>
    </location>
</feature>
<feature type="transmembrane region" description="Helical" evidence="1">
    <location>
        <begin position="342"/>
        <end position="366"/>
    </location>
</feature>
<feature type="transmembrane region" description="Helical" evidence="1">
    <location>
        <begin position="161"/>
        <end position="179"/>
    </location>
</feature>
<feature type="transmembrane region" description="Helical" evidence="1">
    <location>
        <begin position="401"/>
        <end position="419"/>
    </location>
</feature>
<feature type="transmembrane region" description="Helical" evidence="1">
    <location>
        <begin position="136"/>
        <end position="155"/>
    </location>
</feature>
<name>A0A1G1V321_9BACT</name>
<protein>
    <recommendedName>
        <fullName evidence="2">Glycosyltransferase RgtA/B/C/D-like domain-containing protein</fullName>
    </recommendedName>
</protein>
<feature type="transmembrane region" description="Helical" evidence="1">
    <location>
        <begin position="373"/>
        <end position="395"/>
    </location>
</feature>
<accession>A0A1G1V321</accession>
<dbReference type="Proteomes" id="UP000177967">
    <property type="component" value="Unassembled WGS sequence"/>
</dbReference>
<keyword evidence="1" id="KW-0472">Membrane</keyword>
<evidence type="ECO:0000256" key="1">
    <source>
        <dbReference type="SAM" id="Phobius"/>
    </source>
</evidence>
<dbReference type="AlphaFoldDB" id="A0A1G1V321"/>